<dbReference type="Pfam" id="PF01416">
    <property type="entry name" value="PseudoU_synth_1"/>
    <property type="match status" value="2"/>
</dbReference>
<evidence type="ECO:0000256" key="1">
    <source>
        <dbReference type="ARBA" id="ARBA00009375"/>
    </source>
</evidence>
<accession>A0A9D5QDC2</accession>
<comment type="catalytic activity">
    <reaction evidence="4 7">
        <text>uridine(38/39/40) in tRNA = pseudouridine(38/39/40) in tRNA</text>
        <dbReference type="Rhea" id="RHEA:22376"/>
        <dbReference type="Rhea" id="RHEA-COMP:10085"/>
        <dbReference type="Rhea" id="RHEA-COMP:10087"/>
        <dbReference type="ChEBI" id="CHEBI:65314"/>
        <dbReference type="ChEBI" id="CHEBI:65315"/>
        <dbReference type="EC" id="5.4.99.12"/>
    </reaction>
</comment>
<dbReference type="InterPro" id="IPR020094">
    <property type="entry name" value="TruA/RsuA/RluB/E/F_N"/>
</dbReference>
<dbReference type="GO" id="GO:0031119">
    <property type="term" value="P:tRNA pseudouridine synthesis"/>
    <property type="evidence" value="ECO:0007669"/>
    <property type="project" value="UniProtKB-UniRule"/>
</dbReference>
<evidence type="ECO:0000256" key="6">
    <source>
        <dbReference type="PIRSR" id="PIRSR001430-2"/>
    </source>
</evidence>
<dbReference type="CDD" id="cd02570">
    <property type="entry name" value="PseudoU_synth_EcTruA"/>
    <property type="match status" value="1"/>
</dbReference>
<evidence type="ECO:0000256" key="4">
    <source>
        <dbReference type="HAMAP-Rule" id="MF_00171"/>
    </source>
</evidence>
<evidence type="ECO:0000256" key="5">
    <source>
        <dbReference type="PIRSR" id="PIRSR001430-1"/>
    </source>
</evidence>
<organism evidence="9 10">
    <name type="scientific">candidate division WOR-3 bacterium</name>
    <dbReference type="NCBI Taxonomy" id="2052148"/>
    <lineage>
        <taxon>Bacteria</taxon>
        <taxon>Bacteria division WOR-3</taxon>
    </lineage>
</organism>
<dbReference type="GO" id="GO:0160147">
    <property type="term" value="F:tRNA pseudouridine(38-40) synthase activity"/>
    <property type="evidence" value="ECO:0007669"/>
    <property type="project" value="UniProtKB-EC"/>
</dbReference>
<feature type="active site" description="Nucleophile" evidence="4 5">
    <location>
        <position position="52"/>
    </location>
</feature>
<comment type="caution">
    <text evidence="9">The sequence shown here is derived from an EMBL/GenBank/DDBJ whole genome shotgun (WGS) entry which is preliminary data.</text>
</comment>
<keyword evidence="2 4" id="KW-0819">tRNA processing</keyword>
<dbReference type="GO" id="GO:0003723">
    <property type="term" value="F:RNA binding"/>
    <property type="evidence" value="ECO:0007669"/>
    <property type="project" value="InterPro"/>
</dbReference>
<dbReference type="AlphaFoldDB" id="A0A9D5QDC2"/>
<proteinExistence type="inferred from homology"/>
<evidence type="ECO:0000256" key="2">
    <source>
        <dbReference type="ARBA" id="ARBA00022694"/>
    </source>
</evidence>
<evidence type="ECO:0000259" key="8">
    <source>
        <dbReference type="Pfam" id="PF01416"/>
    </source>
</evidence>
<dbReference type="HAMAP" id="MF_00171">
    <property type="entry name" value="TruA"/>
    <property type="match status" value="1"/>
</dbReference>
<evidence type="ECO:0000256" key="3">
    <source>
        <dbReference type="ARBA" id="ARBA00023235"/>
    </source>
</evidence>
<dbReference type="EC" id="5.4.99.12" evidence="4"/>
<dbReference type="SUPFAM" id="SSF55120">
    <property type="entry name" value="Pseudouridine synthase"/>
    <property type="match status" value="1"/>
</dbReference>
<evidence type="ECO:0000313" key="10">
    <source>
        <dbReference type="Proteomes" id="UP000630660"/>
    </source>
</evidence>
<comment type="caution">
    <text evidence="4">Lacks conserved residue(s) required for the propagation of feature annotation.</text>
</comment>
<feature type="domain" description="Pseudouridine synthase I TruA alpha/beta" evidence="8">
    <location>
        <begin position="141"/>
        <end position="238"/>
    </location>
</feature>
<evidence type="ECO:0000256" key="7">
    <source>
        <dbReference type="RuleBase" id="RU003792"/>
    </source>
</evidence>
<dbReference type="InterPro" id="IPR001406">
    <property type="entry name" value="PsdUridine_synth_TruA"/>
</dbReference>
<dbReference type="Gene3D" id="3.30.70.580">
    <property type="entry name" value="Pseudouridine synthase I, catalytic domain, N-terminal subdomain"/>
    <property type="match status" value="1"/>
</dbReference>
<feature type="domain" description="Pseudouridine synthase I TruA alpha/beta" evidence="8">
    <location>
        <begin position="6"/>
        <end position="96"/>
    </location>
</feature>
<comment type="similarity">
    <text evidence="1 4 7">Belongs to the tRNA pseudouridine synthase TruA family.</text>
</comment>
<sequence>MKRLKAIIEYDGTDFFGWQIQPDKVTVQGSIEQALVRITGEGIRIRGAGRTDAGVHASGQTASFDYTGKLTIRRLLDAVNAVLPDSILIRGLSEVAPGFDVRDCLYKVYVYRIVIGKSPLRRRTFWEYPCPLNQSRMEEGAHSLEGTHDYAALCEVEGKSPEITVDSVKVSRHDDEICIRVKGRGFLYKMVRRMVGIITDCGRGKLEPQMIEELFSPVKPVQVQTAPAHGLILEEVVY</sequence>
<dbReference type="EMBL" id="WJKJ01000238">
    <property type="protein sequence ID" value="MBD3364962.1"/>
    <property type="molecule type" value="Genomic_DNA"/>
</dbReference>
<evidence type="ECO:0000313" key="9">
    <source>
        <dbReference type="EMBL" id="MBD3364962.1"/>
    </source>
</evidence>
<protein>
    <recommendedName>
        <fullName evidence="4">tRNA pseudouridine synthase A</fullName>
        <ecNumber evidence="4">5.4.99.12</ecNumber>
    </recommendedName>
    <alternativeName>
        <fullName evidence="4">tRNA pseudouridine(38-40) synthase</fullName>
    </alternativeName>
    <alternativeName>
        <fullName evidence="4">tRNA pseudouridylate synthase I</fullName>
    </alternativeName>
    <alternativeName>
        <fullName evidence="4">tRNA-uridine isomerase I</fullName>
    </alternativeName>
</protein>
<keyword evidence="3 4" id="KW-0413">Isomerase</keyword>
<comment type="subunit">
    <text evidence="4">Homodimer.</text>
</comment>
<dbReference type="InterPro" id="IPR020095">
    <property type="entry name" value="PsdUridine_synth_TruA_C"/>
</dbReference>
<name>A0A9D5QDC2_UNCW3</name>
<dbReference type="Gene3D" id="3.30.70.660">
    <property type="entry name" value="Pseudouridine synthase I, catalytic domain, C-terminal subdomain"/>
    <property type="match status" value="1"/>
</dbReference>
<reference evidence="9" key="1">
    <citation type="submission" date="2019-11" db="EMBL/GenBank/DDBJ databases">
        <title>Microbial mats filling the niche in hypersaline microbial mats.</title>
        <authorList>
            <person name="Wong H.L."/>
            <person name="Macleod F.I."/>
            <person name="White R.A. III"/>
            <person name="Burns B.P."/>
        </authorList>
    </citation>
    <scope>NUCLEOTIDE SEQUENCE</scope>
    <source>
        <strain evidence="9">Bin_327</strain>
    </source>
</reference>
<dbReference type="FunFam" id="3.30.70.580:FF:000001">
    <property type="entry name" value="tRNA pseudouridine synthase A"/>
    <property type="match status" value="1"/>
</dbReference>
<dbReference type="NCBIfam" id="TIGR00071">
    <property type="entry name" value="hisT_truA"/>
    <property type="match status" value="1"/>
</dbReference>
<dbReference type="PANTHER" id="PTHR11142">
    <property type="entry name" value="PSEUDOURIDYLATE SYNTHASE"/>
    <property type="match status" value="1"/>
</dbReference>
<dbReference type="PIRSF" id="PIRSF001430">
    <property type="entry name" value="tRNA_psdUrid_synth"/>
    <property type="match status" value="1"/>
</dbReference>
<feature type="binding site" evidence="4 6">
    <location>
        <position position="109"/>
    </location>
    <ligand>
        <name>substrate</name>
    </ligand>
</feature>
<dbReference type="PANTHER" id="PTHR11142:SF0">
    <property type="entry name" value="TRNA PSEUDOURIDINE SYNTHASE-LIKE 1"/>
    <property type="match status" value="1"/>
</dbReference>
<gene>
    <name evidence="4 9" type="primary">truA</name>
    <name evidence="9" type="ORF">GF359_07080</name>
</gene>
<dbReference type="InterPro" id="IPR020097">
    <property type="entry name" value="PsdUridine_synth_TruA_a/b_dom"/>
</dbReference>
<comment type="function">
    <text evidence="4">Formation of pseudouridine at positions 38, 39 and 40 in the anticodon stem and loop of transfer RNAs.</text>
</comment>
<dbReference type="Proteomes" id="UP000630660">
    <property type="component" value="Unassembled WGS sequence"/>
</dbReference>
<dbReference type="InterPro" id="IPR020103">
    <property type="entry name" value="PsdUridine_synth_cat_dom_sf"/>
</dbReference>